<protein>
    <submittedName>
        <fullName evidence="3">Transmembrane protein</fullName>
    </submittedName>
</protein>
<evidence type="ECO:0000256" key="1">
    <source>
        <dbReference type="SAM" id="MobiDB-lite"/>
    </source>
</evidence>
<feature type="region of interest" description="Disordered" evidence="1">
    <location>
        <begin position="1"/>
        <end position="20"/>
    </location>
</feature>
<feature type="transmembrane region" description="Helical" evidence="2">
    <location>
        <begin position="120"/>
        <end position="139"/>
    </location>
</feature>
<feature type="transmembrane region" description="Helical" evidence="2">
    <location>
        <begin position="42"/>
        <end position="67"/>
    </location>
</feature>
<name>Q9GYM4_CAEEL</name>
<dbReference type="RefSeq" id="NP_494728.1">
    <property type="nucleotide sequence ID" value="NM_062327.3"/>
</dbReference>
<dbReference type="EMBL" id="BX284602">
    <property type="protein sequence ID" value="CCD70300.1"/>
    <property type="molecule type" value="Genomic_DNA"/>
</dbReference>
<dbReference type="OrthoDB" id="5844120at2759"/>
<dbReference type="GeneID" id="173751"/>
<evidence type="ECO:0000313" key="5">
    <source>
        <dbReference type="WormBase" id="R03H10.2"/>
    </source>
</evidence>
<dbReference type="OMA" id="HAIPYNP"/>
<keyword evidence="2" id="KW-1133">Transmembrane helix</keyword>
<evidence type="ECO:0007829" key="6">
    <source>
        <dbReference type="PeptideAtlas" id="Q9GYM4"/>
    </source>
</evidence>
<evidence type="ECO:0000313" key="3">
    <source>
        <dbReference type="EMBL" id="CCD70300.1"/>
    </source>
</evidence>
<dbReference type="HOGENOM" id="CLU_746451_0_0_1"/>
<dbReference type="AlphaFoldDB" id="Q9GYM4"/>
<dbReference type="PaxDb" id="6239-R03H10.2"/>
<organism evidence="3 4">
    <name type="scientific">Caenorhabditis elegans</name>
    <dbReference type="NCBI Taxonomy" id="6239"/>
    <lineage>
        <taxon>Eukaryota</taxon>
        <taxon>Metazoa</taxon>
        <taxon>Ecdysozoa</taxon>
        <taxon>Nematoda</taxon>
        <taxon>Chromadorea</taxon>
        <taxon>Rhabditida</taxon>
        <taxon>Rhabditina</taxon>
        <taxon>Rhabditomorpha</taxon>
        <taxon>Rhabditoidea</taxon>
        <taxon>Rhabditidae</taxon>
        <taxon>Peloderinae</taxon>
        <taxon>Caenorhabditis</taxon>
    </lineage>
</organism>
<feature type="region of interest" description="Disordered" evidence="1">
    <location>
        <begin position="303"/>
        <end position="325"/>
    </location>
</feature>
<dbReference type="AGR" id="WB:WBGene00019855"/>
<dbReference type="InParanoid" id="Q9GYM4"/>
<reference evidence="3 4" key="1">
    <citation type="journal article" date="1998" name="Science">
        <title>Genome sequence of the nematode C. elegans: a platform for investigating biology.</title>
        <authorList>
            <consortium name="The C. elegans sequencing consortium"/>
            <person name="Sulson J.E."/>
            <person name="Waterston R."/>
        </authorList>
    </citation>
    <scope>NUCLEOTIDE SEQUENCE [LARGE SCALE GENOMIC DNA]</scope>
    <source>
        <strain evidence="3 4">Bristol N2</strain>
    </source>
</reference>
<keyword evidence="6" id="KW-1267">Proteomics identification</keyword>
<dbReference type="PeptideAtlas" id="Q9GYM4"/>
<dbReference type="STRING" id="6239.R03H10.2.1"/>
<feature type="transmembrane region" description="Helical" evidence="2">
    <location>
        <begin position="240"/>
        <end position="262"/>
    </location>
</feature>
<dbReference type="Proteomes" id="UP000001940">
    <property type="component" value="Chromosome II"/>
</dbReference>
<dbReference type="FunCoup" id="Q9GYM4">
    <property type="interactions" value="104"/>
</dbReference>
<evidence type="ECO:0000313" key="4">
    <source>
        <dbReference type="Proteomes" id="UP000001940"/>
    </source>
</evidence>
<keyword evidence="2 3" id="KW-0812">Transmembrane</keyword>
<gene>
    <name evidence="3" type="ORF">CELE_R03H10.2</name>
    <name evidence="3 5" type="ORF">R03H10.2</name>
</gene>
<dbReference type="WormBase" id="R03H10.2">
    <property type="protein sequence ID" value="CE25965"/>
    <property type="gene ID" value="WBGene00019855"/>
</dbReference>
<dbReference type="Bgee" id="WBGene00019855">
    <property type="expression patterns" value="Expressed in pharyngeal muscle cell (C elegans) and 3 other cell types or tissues"/>
</dbReference>
<accession>Q9GYM4</accession>
<sequence>MDFDFDSEPKTPPQLPPAPPIRTVSNNPKVTFKGAQTWRESVGMFLVMALALAVAISSLVLLCYVWKDKQVYDHIVDFLDKTIQISKIAERPFLGVYQLSEKELEVLGNERTYKWFLRGYLLSELGVFFFIFLASFLYFCFDISGGKARVVFWLVLATGILYAVVPIHVFTFVLMPYSNMLPNATEKILNHAIPHNVGGIQQMEIGLGCTFDLNLYAANRRKLNPNNTCDPQIDSSFIPIYMLIGLLVIRLLPIVLGVLLAVKKTPLSEGVAQLVEKLRKGEKRRLYVKKQQRTTTTFDGEHVSKSTTFGVDGTPPRITSTPLPPVPSPAQIDHSISYNNAAYFATSGAFSSRSSDISRIDASELFKNPINRAPSGSLQSEV</sequence>
<keyword evidence="4" id="KW-1185">Reference proteome</keyword>
<evidence type="ECO:0000256" key="2">
    <source>
        <dbReference type="SAM" id="Phobius"/>
    </source>
</evidence>
<keyword evidence="2" id="KW-0472">Membrane</keyword>
<feature type="transmembrane region" description="Helical" evidence="2">
    <location>
        <begin position="151"/>
        <end position="175"/>
    </location>
</feature>
<feature type="compositionally biased region" description="Pro residues" evidence="1">
    <location>
        <begin position="10"/>
        <end position="20"/>
    </location>
</feature>
<dbReference type="KEGG" id="cel:CELE_R03H10.2"/>
<dbReference type="UCSC" id="R03H10.2">
    <property type="organism name" value="c. elegans"/>
</dbReference>
<dbReference type="CTD" id="173751"/>
<proteinExistence type="evidence at protein level"/>
<dbReference type="eggNOG" id="ENOG502QSA4">
    <property type="taxonomic scope" value="Eukaryota"/>
</dbReference>